<feature type="compositionally biased region" description="Low complexity" evidence="4">
    <location>
        <begin position="1296"/>
        <end position="1309"/>
    </location>
</feature>
<evidence type="ECO:0000313" key="9">
    <source>
        <dbReference type="Proteomes" id="UP000736164"/>
    </source>
</evidence>
<dbReference type="GO" id="GO:0005829">
    <property type="term" value="C:cytosol"/>
    <property type="evidence" value="ECO:0007669"/>
    <property type="project" value="TreeGrafter"/>
</dbReference>
<dbReference type="PANTHER" id="PTHR10614">
    <property type="entry name" value="INSULIN RECEPTOR SUBSTRATE"/>
    <property type="match status" value="1"/>
</dbReference>
<dbReference type="PRINTS" id="PR00628">
    <property type="entry name" value="INSULINRSI"/>
</dbReference>
<proteinExistence type="predicted"/>
<dbReference type="PRINTS" id="PR00405">
    <property type="entry name" value="REVINTRACTNG"/>
</dbReference>
<dbReference type="InterPro" id="IPR001849">
    <property type="entry name" value="PH_domain"/>
</dbReference>
<keyword evidence="3" id="KW-0862">Zinc</keyword>
<feature type="compositionally biased region" description="Low complexity" evidence="4">
    <location>
        <begin position="1096"/>
        <end position="1109"/>
    </location>
</feature>
<dbReference type="Gene3D" id="1.10.220.150">
    <property type="entry name" value="Arf GTPase activating protein"/>
    <property type="match status" value="1"/>
</dbReference>
<feature type="compositionally biased region" description="Low complexity" evidence="4">
    <location>
        <begin position="1204"/>
        <end position="1214"/>
    </location>
</feature>
<feature type="compositionally biased region" description="Polar residues" evidence="4">
    <location>
        <begin position="1468"/>
        <end position="1478"/>
    </location>
</feature>
<feature type="domain" description="PH" evidence="5">
    <location>
        <begin position="592"/>
        <end position="694"/>
    </location>
</feature>
<feature type="region of interest" description="Disordered" evidence="4">
    <location>
        <begin position="150"/>
        <end position="210"/>
    </location>
</feature>
<feature type="compositionally biased region" description="Low complexity" evidence="4">
    <location>
        <begin position="340"/>
        <end position="361"/>
    </location>
</feature>
<dbReference type="GO" id="GO:0008270">
    <property type="term" value="F:zinc ion binding"/>
    <property type="evidence" value="ECO:0007669"/>
    <property type="project" value="UniProtKB-KW"/>
</dbReference>
<feature type="compositionally biased region" description="Low complexity" evidence="4">
    <location>
        <begin position="171"/>
        <end position="197"/>
    </location>
</feature>
<dbReference type="InterPro" id="IPR038508">
    <property type="entry name" value="ArfGAP_dom_sf"/>
</dbReference>
<dbReference type="SMART" id="SM00105">
    <property type="entry name" value="ArfGap"/>
    <property type="match status" value="1"/>
</dbReference>
<dbReference type="Pfam" id="PF01412">
    <property type="entry name" value="ArfGap"/>
    <property type="match status" value="1"/>
</dbReference>
<feature type="region of interest" description="Disordered" evidence="4">
    <location>
        <begin position="327"/>
        <end position="465"/>
    </location>
</feature>
<dbReference type="GO" id="GO:0008286">
    <property type="term" value="P:insulin receptor signaling pathway"/>
    <property type="evidence" value="ECO:0007669"/>
    <property type="project" value="InterPro"/>
</dbReference>
<feature type="compositionally biased region" description="Low complexity" evidence="4">
    <location>
        <begin position="1348"/>
        <end position="1366"/>
    </location>
</feature>
<dbReference type="InterPro" id="IPR011993">
    <property type="entry name" value="PH-like_dom_sf"/>
</dbReference>
<keyword evidence="2" id="KW-0807">Transducer</keyword>
<evidence type="ECO:0000256" key="2">
    <source>
        <dbReference type="ARBA" id="ARBA00023224"/>
    </source>
</evidence>
<dbReference type="CDD" id="cd01257">
    <property type="entry name" value="PH_IRS"/>
    <property type="match status" value="1"/>
</dbReference>
<feature type="compositionally biased region" description="Low complexity" evidence="4">
    <location>
        <begin position="896"/>
        <end position="907"/>
    </location>
</feature>
<feature type="compositionally biased region" description="Polar residues" evidence="4">
    <location>
        <begin position="389"/>
        <end position="401"/>
    </location>
</feature>
<dbReference type="Pfam" id="PF00169">
    <property type="entry name" value="PH"/>
    <property type="match status" value="1"/>
</dbReference>
<organism evidence="8 9">
    <name type="scientific">Atractosteus spatula</name>
    <name type="common">Alligator gar</name>
    <name type="synonym">Lepisosteus spatula</name>
    <dbReference type="NCBI Taxonomy" id="7917"/>
    <lineage>
        <taxon>Eukaryota</taxon>
        <taxon>Metazoa</taxon>
        <taxon>Chordata</taxon>
        <taxon>Craniata</taxon>
        <taxon>Vertebrata</taxon>
        <taxon>Euteleostomi</taxon>
        <taxon>Actinopterygii</taxon>
        <taxon>Neopterygii</taxon>
        <taxon>Holostei</taxon>
        <taxon>Semionotiformes</taxon>
        <taxon>Lepisosteidae</taxon>
        <taxon>Atractosteus</taxon>
    </lineage>
</organism>
<feature type="region of interest" description="Disordered" evidence="4">
    <location>
        <begin position="1434"/>
        <end position="1478"/>
    </location>
</feature>
<keyword evidence="3" id="KW-0863">Zinc-finger</keyword>
<feature type="non-terminal residue" evidence="8">
    <location>
        <position position="1478"/>
    </location>
</feature>
<reference evidence="8" key="1">
    <citation type="journal article" date="2021" name="Cell">
        <title>Tracing the genetic footprints of vertebrate landing in non-teleost ray-finned fishes.</title>
        <authorList>
            <person name="Bi X."/>
            <person name="Wang K."/>
            <person name="Yang L."/>
            <person name="Pan H."/>
            <person name="Jiang H."/>
            <person name="Wei Q."/>
            <person name="Fang M."/>
            <person name="Yu H."/>
            <person name="Zhu C."/>
            <person name="Cai Y."/>
            <person name="He Y."/>
            <person name="Gan X."/>
            <person name="Zeng H."/>
            <person name="Yu D."/>
            <person name="Zhu Y."/>
            <person name="Jiang H."/>
            <person name="Qiu Q."/>
            <person name="Yang H."/>
            <person name="Zhang Y.E."/>
            <person name="Wang W."/>
            <person name="Zhu M."/>
            <person name="He S."/>
            <person name="Zhang G."/>
        </authorList>
    </citation>
    <scope>NUCLEOTIDE SEQUENCE</scope>
    <source>
        <strain evidence="8">Allg_001</strain>
    </source>
</reference>
<feature type="compositionally biased region" description="Low complexity" evidence="4">
    <location>
        <begin position="264"/>
        <end position="285"/>
    </location>
</feature>
<feature type="domain" description="IRS-type PTB" evidence="7">
    <location>
        <begin position="714"/>
        <end position="818"/>
    </location>
</feature>
<evidence type="ECO:0000259" key="6">
    <source>
        <dbReference type="PROSITE" id="PS50115"/>
    </source>
</evidence>
<dbReference type="PROSITE" id="PS50115">
    <property type="entry name" value="ARFGAP"/>
    <property type="match status" value="1"/>
</dbReference>
<dbReference type="GO" id="GO:0005096">
    <property type="term" value="F:GTPase activator activity"/>
    <property type="evidence" value="ECO:0007669"/>
    <property type="project" value="InterPro"/>
</dbReference>
<dbReference type="InterPro" id="IPR002404">
    <property type="entry name" value="IRS_PTB"/>
</dbReference>
<feature type="compositionally biased region" description="Polar residues" evidence="4">
    <location>
        <begin position="216"/>
        <end position="225"/>
    </location>
</feature>
<dbReference type="Gene3D" id="2.30.29.30">
    <property type="entry name" value="Pleckstrin-homology domain (PH domain)/Phosphotyrosine-binding domain (PTB)"/>
    <property type="match status" value="2"/>
</dbReference>
<sequence length="1478" mass="157646">MAGRKHRDQQEICSGRVRELARSRGNKQCFECDQPGVTYVDITVGSFVCTSCSGMLRGLNPPHRVKSISMTTFSQQEVEFLQCHGNERFFSKSNLDPRIYNGFPSSWRSVCKTVWLAIYEPRLEGVFDPRDTQKLKEFLQDKYEKKKWHISKSKRTSVDGPWSPAVPPLTSPQQSSSAPPVPNTRPTRTQSQTQPPSWERGPPVSPTGLRTEAYTTLPSRSQSFRESPKDLGFLLSGSDKLRSAQASPGMGPKSQAPAFPALPRPSGRSASSSSSSSSTGPGPFRAFPRSSSVDFGGLTSPQQAASGSALPPRDKYAALSQLDGVFAENAPGAAPPNSMSQYSSLFSNKLSSSSTPGSSPGFPKPVSSPPVLPDFPNPFSTAPAAQPAFSASNPFSGNSAPTGDDSNRFSSSSSQVFPHSASFPPPKPQNAFLQQPARNQHANGEPSLPGPKTAPRPNVSINPFTVSMTPGIRKLERDIFSGAKRVCAPPLPCQIRLNCLNHVGAGTAGRSFSCPPVGGVVPPALPAVPLALQDRSGSQLEAERERERECVCSSLFNGIDCKHGARRRTEKKNRTRRETSMENQSPEPYYEDVRKCGYLRKQKSMHKRYFVLRAASERGPARLEYYENEKKFRGKTANPKKVLNLETCFNINKRADAKNKHLIVVYTREESFSIAAESEADQGDWYQAMVELQCKSKVLGESPEYGALSPGPAFKEVWQVKVWPKGLGQSKSLVGIYRLCLTDKTVNFVKLNSDAAAVVLQLMNVRRCGHSENFFFVEVGRSAVTGPGEFWMQVEDSVVAQNMHETLLEAMKALSEEFRQRSKSQSSAGAGAGGGGGCSASHPISVPSRRHHTNPPPSQIQGPRPSPSDGYMMMSPNSSCSPDQRLGGGSDYMNMSPLSSRSASSTPPDREPQAEPPPRMVYSYYSLPRSYKPGGGHGADNGYMAMLPGVAASGSGKPDDYMAMTPNSSVSPPQQIQGPRPSPSDGYMMMSPNSSCSPDQRLGGGSDYMNMSPLSSRSASSTPPDREPQAEPPPRMVYSYYSLPRSYKHASNPPADFGEAGGGQGPSASGGGRGLSNGTGPPRRTQDRGPEGRLLSSSSYSSSSASSESLGEGDERPNGRGGGVQVGGGAHAKEGPQRRAGQPRSRPVSLFVDVSKANTLPRVRETPLPPEPKSPGEYVSIEYRGGGVPGIPHPSAPARPLHRPSSCLGSLHGHSSPEPHASEYVNMDLGPLLAPLGFPSYPTPAAAPLAFDEHGQDLEPAEEPGRGKHGASVPDESPTFGDYTEMAFSLGPPSPRSASPGAVASVGLGLDFPLSKPTPNPDQGAKVIRADPQGRRRHCSETFLATQSLPPSSSSSSSSSSSFSLFPDHAQAGARRLAFDGVWGKGGACDGANEPAPLCVASRLYSSGLAADGGGSAAVLNTYASIDFYKSEELRAHQSSSKEGTGDPGRPTGGSLVYGGVRGHPAPTWNSGRQSSVP</sequence>
<keyword evidence="3" id="KW-0479">Metal-binding</keyword>
<feature type="compositionally biased region" description="Pro residues" evidence="4">
    <location>
        <begin position="362"/>
        <end position="376"/>
    </location>
</feature>
<gene>
    <name evidence="8" type="primary">Irs1</name>
    <name evidence="8" type="ORF">GTO95_0006206</name>
</gene>
<feature type="compositionally biased region" description="Gly residues" evidence="4">
    <location>
        <begin position="1059"/>
        <end position="1077"/>
    </location>
</feature>
<dbReference type="InterPro" id="IPR037278">
    <property type="entry name" value="ARFGAP/RecO"/>
</dbReference>
<feature type="region of interest" description="Disordered" evidence="4">
    <location>
        <begin position="566"/>
        <end position="588"/>
    </location>
</feature>
<dbReference type="GO" id="GO:0005886">
    <property type="term" value="C:plasma membrane"/>
    <property type="evidence" value="ECO:0007669"/>
    <property type="project" value="TreeGrafter"/>
</dbReference>
<dbReference type="Pfam" id="PF02174">
    <property type="entry name" value="IRS"/>
    <property type="match status" value="1"/>
</dbReference>
<feature type="compositionally biased region" description="Polar residues" evidence="4">
    <location>
        <begin position="965"/>
        <end position="977"/>
    </location>
</feature>
<feature type="domain" description="Arf-GAP" evidence="6">
    <location>
        <begin position="14"/>
        <end position="157"/>
    </location>
</feature>
<dbReference type="SUPFAM" id="SSF50729">
    <property type="entry name" value="PH domain-like"/>
    <property type="match status" value="2"/>
</dbReference>
<feature type="compositionally biased region" description="Polar residues" evidence="4">
    <location>
        <begin position="431"/>
        <end position="442"/>
    </location>
</feature>
<dbReference type="CDD" id="cd01204">
    <property type="entry name" value="PTB_IRS"/>
    <property type="match status" value="1"/>
</dbReference>
<feature type="compositionally biased region" description="Gly residues" evidence="4">
    <location>
        <begin position="1119"/>
        <end position="1130"/>
    </location>
</feature>
<dbReference type="PANTHER" id="PTHR10614:SF9">
    <property type="entry name" value="INSULIN RECEPTOR SUBSTRATE 1-B ISOFORM X1"/>
    <property type="match status" value="1"/>
</dbReference>
<dbReference type="InterPro" id="IPR039011">
    <property type="entry name" value="IRS"/>
</dbReference>
<dbReference type="GO" id="GO:0005158">
    <property type="term" value="F:insulin receptor binding"/>
    <property type="evidence" value="ECO:0007669"/>
    <property type="project" value="InterPro"/>
</dbReference>
<feature type="non-terminal residue" evidence="8">
    <location>
        <position position="1"/>
    </location>
</feature>
<evidence type="ECO:0000256" key="4">
    <source>
        <dbReference type="SAM" id="MobiDB-lite"/>
    </source>
</evidence>
<dbReference type="Proteomes" id="UP000736164">
    <property type="component" value="Unassembled WGS sequence"/>
</dbReference>
<name>A0A8J7NS81_ATRSP</name>
<dbReference type="GO" id="GO:0043548">
    <property type="term" value="F:phosphatidylinositol 3-kinase binding"/>
    <property type="evidence" value="ECO:0007669"/>
    <property type="project" value="TreeGrafter"/>
</dbReference>
<evidence type="ECO:0000259" key="7">
    <source>
        <dbReference type="PROSITE" id="PS51064"/>
    </source>
</evidence>
<feature type="compositionally biased region" description="Low complexity" evidence="4">
    <location>
        <begin position="1012"/>
        <end position="1023"/>
    </location>
</feature>
<dbReference type="FunFam" id="2.30.29.30:FF:000029">
    <property type="entry name" value="Insulin receptor substrate 1"/>
    <property type="match status" value="1"/>
</dbReference>
<dbReference type="SMART" id="SM00233">
    <property type="entry name" value="PH"/>
    <property type="match status" value="1"/>
</dbReference>
<dbReference type="CDD" id="cd08838">
    <property type="entry name" value="ArfGap_AGFG"/>
    <property type="match status" value="1"/>
</dbReference>
<dbReference type="InterPro" id="IPR001164">
    <property type="entry name" value="ArfGAP_dom"/>
</dbReference>
<feature type="region of interest" description="Disordered" evidence="4">
    <location>
        <begin position="1247"/>
        <end position="1366"/>
    </location>
</feature>
<feature type="region of interest" description="Disordered" evidence="4">
    <location>
        <begin position="216"/>
        <end position="235"/>
    </location>
</feature>
<dbReference type="SUPFAM" id="SSF57863">
    <property type="entry name" value="ArfGap/RecO-like zinc finger"/>
    <property type="match status" value="1"/>
</dbReference>
<dbReference type="SMART" id="SM01244">
    <property type="entry name" value="IRS"/>
    <property type="match status" value="1"/>
</dbReference>
<keyword evidence="1" id="KW-0597">Phosphoprotein</keyword>
<feature type="compositionally biased region" description="Basic residues" evidence="4">
    <location>
        <begin position="566"/>
        <end position="575"/>
    </location>
</feature>
<feature type="region of interest" description="Disordered" evidence="4">
    <location>
        <begin position="818"/>
        <end position="1223"/>
    </location>
</feature>
<evidence type="ECO:0000256" key="3">
    <source>
        <dbReference type="PROSITE-ProRule" id="PRU00288"/>
    </source>
</evidence>
<protein>
    <submittedName>
        <fullName evidence="8">IRS1 protein</fullName>
    </submittedName>
</protein>
<dbReference type="PROSITE" id="PS50003">
    <property type="entry name" value="PH_DOMAIN"/>
    <property type="match status" value="1"/>
</dbReference>
<keyword evidence="9" id="KW-1185">Reference proteome</keyword>
<dbReference type="PROSITE" id="PS51064">
    <property type="entry name" value="IRS_PTB"/>
    <property type="match status" value="1"/>
</dbReference>
<dbReference type="SMART" id="SM00310">
    <property type="entry name" value="PTBI"/>
    <property type="match status" value="1"/>
</dbReference>
<evidence type="ECO:0000256" key="1">
    <source>
        <dbReference type="ARBA" id="ARBA00022553"/>
    </source>
</evidence>
<dbReference type="EMBL" id="JAAWVO010040204">
    <property type="protein sequence ID" value="MBN3318512.1"/>
    <property type="molecule type" value="Genomic_DNA"/>
</dbReference>
<comment type="caution">
    <text evidence="8">The sequence shown here is derived from an EMBL/GenBank/DDBJ whole genome shotgun (WGS) entry which is preliminary data.</text>
</comment>
<feature type="compositionally biased region" description="Low complexity" evidence="4">
    <location>
        <begin position="408"/>
        <end position="422"/>
    </location>
</feature>
<feature type="region of interest" description="Disordered" evidence="4">
    <location>
        <begin position="242"/>
        <end position="312"/>
    </location>
</feature>
<evidence type="ECO:0000259" key="5">
    <source>
        <dbReference type="PROSITE" id="PS50003"/>
    </source>
</evidence>
<feature type="compositionally biased region" description="Polar residues" evidence="4">
    <location>
        <begin position="289"/>
        <end position="306"/>
    </location>
</feature>
<evidence type="ECO:0000313" key="8">
    <source>
        <dbReference type="EMBL" id="MBN3318512.1"/>
    </source>
</evidence>
<accession>A0A8J7NS81</accession>